<evidence type="ECO:0000313" key="1">
    <source>
        <dbReference type="EMBL" id="MEJ8303828.1"/>
    </source>
</evidence>
<name>A0ACC6PAJ7_9BACL</name>
<dbReference type="EMBL" id="JBBKAR010000026">
    <property type="protein sequence ID" value="MEJ8303828.1"/>
    <property type="molecule type" value="Genomic_DNA"/>
</dbReference>
<proteinExistence type="predicted"/>
<evidence type="ECO:0000313" key="2">
    <source>
        <dbReference type="Proteomes" id="UP001380953"/>
    </source>
</evidence>
<organism evidence="1 2">
    <name type="scientific">Saccharibacillus sacchari</name>
    <dbReference type="NCBI Taxonomy" id="456493"/>
    <lineage>
        <taxon>Bacteria</taxon>
        <taxon>Bacillati</taxon>
        <taxon>Bacillota</taxon>
        <taxon>Bacilli</taxon>
        <taxon>Bacillales</taxon>
        <taxon>Paenibacillaceae</taxon>
        <taxon>Saccharibacillus</taxon>
    </lineage>
</organism>
<protein>
    <submittedName>
        <fullName evidence="1">ADP-ribosylglycohydrolase family protein</fullName>
    </submittedName>
</protein>
<sequence length="338" mass="37606">MHDSNGNSSNKFNNEQKHQSGHEKIAMDRLSGALLGLTVADALGVPVEFRSRSALDRNPVTDMLGYGTYNQPPGTWSDDSTMTWCTVESLALQGECDTEDLAGRFVRWLTHGYMTPYNELFDIGNATREALERYRTEAVWAKFAGLTHEQSNGNGSLMRILPMAFYTRNMEAAERERLVNEVSSITHRHPRSLLACQIYVEMVLKLLEGGSAENAYRETVTSINERYAEHAELHTFERIMNGGLADLKRDEIRSSGYVVDTLEAALWCLLTTDNYREAALKAVNLGEDTDTTAAVAGGLAGILYGEPSIPSEWLSQIAKLDELRELTSKFEAALLKQA</sequence>
<gene>
    <name evidence="1" type="ORF">WKI47_07920</name>
</gene>
<accession>A0ACC6PAJ7</accession>
<dbReference type="Proteomes" id="UP001380953">
    <property type="component" value="Unassembled WGS sequence"/>
</dbReference>
<keyword evidence="2" id="KW-1185">Reference proteome</keyword>
<reference evidence="1" key="1">
    <citation type="submission" date="2024-03" db="EMBL/GenBank/DDBJ databases">
        <title>Whole genome sequecning of epiphytes from Marcgravia umbellata leaves.</title>
        <authorList>
            <person name="Kumar G."/>
            <person name="Savka M.A."/>
        </authorList>
    </citation>
    <scope>NUCLEOTIDE SEQUENCE</scope>
    <source>
        <strain evidence="1">RIT_BL5</strain>
    </source>
</reference>
<comment type="caution">
    <text evidence="1">The sequence shown here is derived from an EMBL/GenBank/DDBJ whole genome shotgun (WGS) entry which is preliminary data.</text>
</comment>